<dbReference type="GO" id="GO:0005525">
    <property type="term" value="F:GTP binding"/>
    <property type="evidence" value="ECO:0007669"/>
    <property type="project" value="UniProtKB-KW"/>
</dbReference>
<organism evidence="22">
    <name type="scientific">Notodromas monacha</name>
    <dbReference type="NCBI Taxonomy" id="399045"/>
    <lineage>
        <taxon>Eukaryota</taxon>
        <taxon>Metazoa</taxon>
        <taxon>Ecdysozoa</taxon>
        <taxon>Arthropoda</taxon>
        <taxon>Crustacea</taxon>
        <taxon>Oligostraca</taxon>
        <taxon>Ostracoda</taxon>
        <taxon>Podocopa</taxon>
        <taxon>Podocopida</taxon>
        <taxon>Cypridocopina</taxon>
        <taxon>Cypridoidea</taxon>
        <taxon>Cyprididae</taxon>
        <taxon>Notodromas</taxon>
    </lineage>
</organism>
<dbReference type="NCBIfam" id="TIGR00231">
    <property type="entry name" value="small_GTP"/>
    <property type="match status" value="1"/>
</dbReference>
<comment type="caution">
    <text evidence="14">Lacks conserved residue(s) required for the propagation of feature annotation.</text>
</comment>
<evidence type="ECO:0000313" key="22">
    <source>
        <dbReference type="EMBL" id="CAD7272563.1"/>
    </source>
</evidence>
<feature type="binding site" evidence="14">
    <location>
        <position position="445"/>
    </location>
    <ligand>
        <name>[4Fe-4S] cluster</name>
        <dbReference type="ChEBI" id="CHEBI:49883"/>
    </ligand>
</feature>
<name>A0A7R9BF75_9CRUS</name>
<dbReference type="Gene3D" id="3.30.1360.120">
    <property type="entry name" value="Probable tRNA modification gtpase trme, domain 1"/>
    <property type="match status" value="1"/>
</dbReference>
<dbReference type="InterPro" id="IPR006073">
    <property type="entry name" value="GTP-bd"/>
</dbReference>
<dbReference type="Pfam" id="PF10396">
    <property type="entry name" value="TrmE_N"/>
    <property type="match status" value="1"/>
</dbReference>
<keyword evidence="13 15" id="KW-0342">GTP-binding</keyword>
<dbReference type="NCBIfam" id="NF003661">
    <property type="entry name" value="PRK05291.1-3"/>
    <property type="match status" value="1"/>
</dbReference>
<evidence type="ECO:0000256" key="13">
    <source>
        <dbReference type="ARBA" id="ARBA00023134"/>
    </source>
</evidence>
<keyword evidence="8 14" id="KW-0479">Metal-binding</keyword>
<dbReference type="GO" id="GO:0051539">
    <property type="term" value="F:4 iron, 4 sulfur cluster binding"/>
    <property type="evidence" value="ECO:0007669"/>
    <property type="project" value="UniProtKB-KW"/>
</dbReference>
<feature type="domain" description="G" evidence="17">
    <location>
        <begin position="712"/>
        <end position="844"/>
    </location>
</feature>
<dbReference type="InterPro" id="IPR027368">
    <property type="entry name" value="MnmE_dom2"/>
</dbReference>
<feature type="domain" description="GTP-binding protein TrmE N-terminal" evidence="19">
    <location>
        <begin position="497"/>
        <end position="612"/>
    </location>
</feature>
<dbReference type="InterPro" id="IPR007785">
    <property type="entry name" value="Anamorsin"/>
</dbReference>
<evidence type="ECO:0000256" key="9">
    <source>
        <dbReference type="ARBA" id="ARBA00022741"/>
    </source>
</evidence>
<comment type="cofactor">
    <cofactor evidence="1 14">
        <name>[4Fe-4S] cluster</name>
        <dbReference type="ChEBI" id="CHEBI:49883"/>
    </cofactor>
</comment>
<dbReference type="CDD" id="cd02440">
    <property type="entry name" value="AdoMet_MTases"/>
    <property type="match status" value="1"/>
</dbReference>
<dbReference type="InterPro" id="IPR029063">
    <property type="entry name" value="SAM-dependent_MTases_sf"/>
</dbReference>
<dbReference type="InterPro" id="IPR027266">
    <property type="entry name" value="TrmE/GcvT-like"/>
</dbReference>
<keyword evidence="5 14" id="KW-0963">Cytoplasm</keyword>
<dbReference type="InterPro" id="IPR018948">
    <property type="entry name" value="GTP-bd_TrmE_N"/>
</dbReference>
<evidence type="ECO:0000256" key="11">
    <source>
        <dbReference type="ARBA" id="ARBA00023014"/>
    </source>
</evidence>
<dbReference type="Pfam" id="PF20922">
    <property type="entry name" value="Anamorsin_N"/>
    <property type="match status" value="1"/>
</dbReference>
<comment type="subunit">
    <text evidence="14">Monomer.</text>
</comment>
<keyword evidence="6 15" id="KW-0819">tRNA processing</keyword>
<dbReference type="Gene3D" id="1.20.120.430">
    <property type="entry name" value="tRNA modification GTPase MnmE domain 2"/>
    <property type="match status" value="1"/>
</dbReference>
<dbReference type="HAMAP" id="MF_00379">
    <property type="entry name" value="GTPase_MnmE"/>
    <property type="match status" value="1"/>
</dbReference>
<dbReference type="GO" id="GO:0003924">
    <property type="term" value="F:GTPase activity"/>
    <property type="evidence" value="ECO:0007669"/>
    <property type="project" value="InterPro"/>
</dbReference>
<keyword evidence="23" id="KW-1185">Reference proteome</keyword>
<evidence type="ECO:0000256" key="16">
    <source>
        <dbReference type="SAM" id="MobiDB-lite"/>
    </source>
</evidence>
<keyword evidence="10 14" id="KW-0408">Iron</keyword>
<keyword evidence="7 14" id="KW-0001">2Fe-2S</keyword>
<dbReference type="GO" id="GO:0051537">
    <property type="term" value="F:2 iron, 2 sulfur cluster binding"/>
    <property type="evidence" value="ECO:0007669"/>
    <property type="project" value="UniProtKB-UniRule"/>
</dbReference>
<dbReference type="OrthoDB" id="311633at2759"/>
<feature type="binding site" evidence="14">
    <location>
        <position position="456"/>
    </location>
    <ligand>
        <name>[4Fe-4S] cluster</name>
        <dbReference type="ChEBI" id="CHEBI:49883"/>
    </ligand>
</feature>
<dbReference type="EMBL" id="OA882081">
    <property type="protein sequence ID" value="CAD7272563.1"/>
    <property type="molecule type" value="Genomic_DNA"/>
</dbReference>
<dbReference type="Pfam" id="PF01926">
    <property type="entry name" value="MMR_HSR1"/>
    <property type="match status" value="1"/>
</dbReference>
<keyword evidence="9 15" id="KW-0547">Nucleotide-binding</keyword>
<feature type="short sequence motif" description="Cx2C motif 1" evidence="14">
    <location>
        <begin position="445"/>
        <end position="448"/>
    </location>
</feature>
<comment type="domain">
    <text evidence="14">The C-terminal domain binds 2 Fe-S clusters but is otherwise mostly in an intrinsically disordered conformation.</text>
</comment>
<evidence type="ECO:0000256" key="3">
    <source>
        <dbReference type="ARBA" id="ARBA00011043"/>
    </source>
</evidence>
<evidence type="ECO:0000256" key="15">
    <source>
        <dbReference type="RuleBase" id="RU003313"/>
    </source>
</evidence>
<evidence type="ECO:0000259" key="17">
    <source>
        <dbReference type="Pfam" id="PF01926"/>
    </source>
</evidence>
<evidence type="ECO:0000256" key="14">
    <source>
        <dbReference type="HAMAP-Rule" id="MF_03115"/>
    </source>
</evidence>
<dbReference type="Pfam" id="PF05093">
    <property type="entry name" value="CIAPIN1"/>
    <property type="match status" value="1"/>
</dbReference>
<comment type="similarity">
    <text evidence="3 15">Belongs to the TRAFAC class TrmE-Era-EngA-EngB-Septin-like GTPase superfamily. TrmE GTPase family.</text>
</comment>
<sequence length="972" mass="106297">MACSPLDDVIVSDPLDVVEESSPHCSSDDFQRVWKETLANFAPFCGSEDFDDESSLSSEVDQQTTSGKSMDSTPIISVSEMEQAVKECCTANDHVYALNNKSPRSLQMKMGAKSASTAPVIRIEIPKGCTSINLKVPEIWEQLILSKLKADSLTDSPEEDDSSRIQESSFSSVSDNFLGIKTEPCTYMVEPLSPQESDFSPNSDISDLTSVGCENSLKMAWYMNYAKPTMSVLIVWGSPLDSDELQRVVDEIKDGVGSEGQVRLENFEFLEKTLHPSGTFDVILSGMFHPFKVEHNFDAFNVYLRLLKPGGCLVVCEKGGKDSLTSRAKIGGFSVLRNDASGPEGAAFVNCNKPNFDIGSTMPLSFAKNSKPAVWSLDADDLQDDDLIDPNTLLTEEDKKKPEPSALKVCGTTGKRKACKDCSCGLAEELSGEKKVDENAPKSSCGSCYLGDAFRCSTCPYLGMPPFKPGEKMLRSMQRFLVLERMRICCALSHTDTICALSSGAVKSAVSVVRVSGSATAKILEAFKLRIPEPRKAVLRQLIHPEDQSFIDKALVLWFPKPHSYTGEDMCEFHVHGGRAVVEGLLQAIVSVNSCRIAAPGEFTQRAFANKKLDLIQAEGIADLIEAETKAQRRQAVCALLGSSSKFYSSMNDAVIHMRAQLEAFVDFSEEHALDDQHFWISLDENVLELEKSIRSVLKSAKKSKRIKEGVKVAVIGPPNAGKSSFVNLLAREDVSIVSPQPGTTRDVVERTIEIGSYPIVVQDTAGLRLAEDVGDIEYEGMKRALRILQACDLLVFVVDVTMLNSGAAQTVDDLRELLATQLKELVGASVDPSEKKCLFILNKSDLLIESDRTMLKNLSDGVVTLGSCLSADVFQSTYDALLRAVSELCESSSVSQPLQAAVTRERHRKHLEACADVLHDLQIYLAECTEPDAAYAGRFLRTASNDLGAITGGFTTEEILEKIFKDFCVGK</sequence>
<dbReference type="Pfam" id="PF12631">
    <property type="entry name" value="MnmE_helical"/>
    <property type="match status" value="1"/>
</dbReference>
<dbReference type="PANTHER" id="PTHR42714:SF2">
    <property type="entry name" value="TRNA MODIFICATION GTPASE GTPBP3, MITOCHONDRIAL"/>
    <property type="match status" value="1"/>
</dbReference>
<comment type="subcellular location">
    <subcellularLocation>
        <location evidence="14">Cytoplasm</location>
    </subcellularLocation>
    <subcellularLocation>
        <location evidence="14">Mitochondrion intermembrane space</location>
    </subcellularLocation>
    <subcellularLocation>
        <location evidence="2">Mitochondrion</location>
    </subcellularLocation>
</comment>
<feature type="domain" description="Anamorsin N-terminal" evidence="21">
    <location>
        <begin position="231"/>
        <end position="319"/>
    </location>
</feature>
<dbReference type="InterPro" id="IPR005225">
    <property type="entry name" value="Small_GTP-bd"/>
</dbReference>
<feature type="binding site" evidence="14">
    <location>
        <position position="422"/>
    </location>
    <ligand>
        <name>[2Fe-2S] cluster</name>
        <dbReference type="ChEBI" id="CHEBI:190135"/>
    </ligand>
</feature>
<dbReference type="EMBL" id="CAJPEX010000044">
    <property type="protein sequence ID" value="CAG0912715.1"/>
    <property type="molecule type" value="Genomic_DNA"/>
</dbReference>
<dbReference type="Gene3D" id="3.40.50.300">
    <property type="entry name" value="P-loop containing nucleotide triphosphate hydrolases"/>
    <property type="match status" value="1"/>
</dbReference>
<gene>
    <name evidence="22" type="ORF">NMOB1V02_LOCUS492</name>
</gene>
<dbReference type="GO" id="GO:0046872">
    <property type="term" value="F:metal ion binding"/>
    <property type="evidence" value="ECO:0007669"/>
    <property type="project" value="UniProtKB-KW"/>
</dbReference>
<feature type="binding site" evidence="14">
    <location>
        <position position="410"/>
    </location>
    <ligand>
        <name>[2Fe-2S] cluster</name>
        <dbReference type="ChEBI" id="CHEBI:190135"/>
    </ligand>
</feature>
<dbReference type="SUPFAM" id="SSF52540">
    <property type="entry name" value="P-loop containing nucleoside triphosphate hydrolases"/>
    <property type="match status" value="1"/>
</dbReference>
<dbReference type="FunFam" id="3.30.1360.120:FF:000007">
    <property type="entry name" value="tRNA modification GTPase GTPBP3, mitochondrial"/>
    <property type="match status" value="1"/>
</dbReference>
<dbReference type="GO" id="GO:0030488">
    <property type="term" value="P:tRNA methylation"/>
    <property type="evidence" value="ECO:0007669"/>
    <property type="project" value="TreeGrafter"/>
</dbReference>
<accession>A0A7R9BF75</accession>
<feature type="region of interest" description="Fe-S binding site B" evidence="14">
    <location>
        <begin position="445"/>
        <end position="459"/>
    </location>
</feature>
<evidence type="ECO:0000256" key="8">
    <source>
        <dbReference type="ARBA" id="ARBA00022723"/>
    </source>
</evidence>
<reference evidence="22" key="1">
    <citation type="submission" date="2020-11" db="EMBL/GenBank/DDBJ databases">
        <authorList>
            <person name="Tran Van P."/>
        </authorList>
    </citation>
    <scope>NUCLEOTIDE SEQUENCE</scope>
</reference>
<dbReference type="SUPFAM" id="SSF53335">
    <property type="entry name" value="S-adenosyl-L-methionine-dependent methyltransferases"/>
    <property type="match status" value="1"/>
</dbReference>
<dbReference type="InterPro" id="IPR004520">
    <property type="entry name" value="GTPase_MnmE"/>
</dbReference>
<feature type="binding site" evidence="14">
    <location>
        <position position="448"/>
    </location>
    <ligand>
        <name>[4Fe-4S] cluster</name>
        <dbReference type="ChEBI" id="CHEBI:49883"/>
    </ligand>
</feature>
<evidence type="ECO:0000256" key="6">
    <source>
        <dbReference type="ARBA" id="ARBA00022694"/>
    </source>
</evidence>
<feature type="binding site" evidence="14">
    <location>
        <position position="424"/>
    </location>
    <ligand>
        <name>[2Fe-2S] cluster</name>
        <dbReference type="ChEBI" id="CHEBI:190135"/>
    </ligand>
</feature>
<comment type="similarity">
    <text evidence="14">Belongs to the anamorsin family.</text>
</comment>
<dbReference type="GO" id="GO:0002098">
    <property type="term" value="P:tRNA wobble uridine modification"/>
    <property type="evidence" value="ECO:0007669"/>
    <property type="project" value="TreeGrafter"/>
</dbReference>
<evidence type="ECO:0000256" key="5">
    <source>
        <dbReference type="ARBA" id="ARBA00022490"/>
    </source>
</evidence>
<dbReference type="GO" id="GO:0009055">
    <property type="term" value="F:electron transfer activity"/>
    <property type="evidence" value="ECO:0007669"/>
    <property type="project" value="UniProtKB-UniRule"/>
</dbReference>
<dbReference type="CDD" id="cd04164">
    <property type="entry name" value="trmE"/>
    <property type="match status" value="1"/>
</dbReference>
<feature type="binding site" evidence="14">
    <location>
        <position position="419"/>
    </location>
    <ligand>
        <name>[2Fe-2S] cluster</name>
        <dbReference type="ChEBI" id="CHEBI:190135"/>
    </ligand>
</feature>
<evidence type="ECO:0000256" key="4">
    <source>
        <dbReference type="ARBA" id="ARBA00022485"/>
    </source>
</evidence>
<evidence type="ECO:0000256" key="10">
    <source>
        <dbReference type="ARBA" id="ARBA00023004"/>
    </source>
</evidence>
<protein>
    <recommendedName>
        <fullName evidence="14">Anamorsin homolog</fullName>
    </recommendedName>
    <alternativeName>
        <fullName evidence="14">Fe-S cluster assembly protein DRE2 homolog</fullName>
    </alternativeName>
</protein>
<feature type="region of interest" description="Disordered" evidence="16">
    <location>
        <begin position="151"/>
        <end position="170"/>
    </location>
</feature>
<evidence type="ECO:0000259" key="18">
    <source>
        <dbReference type="Pfam" id="PF05093"/>
    </source>
</evidence>
<evidence type="ECO:0000256" key="2">
    <source>
        <dbReference type="ARBA" id="ARBA00004173"/>
    </source>
</evidence>
<evidence type="ECO:0000256" key="7">
    <source>
        <dbReference type="ARBA" id="ARBA00022714"/>
    </source>
</evidence>
<comment type="domain">
    <text evidence="14">The N-terminal domain has structural similarity with S-adenosyl-L-methionine-dependent methyltransferases, but does not bind S-adenosyl-L-methionine. It is required for correct assembly of the 2 Fe-S clusters.</text>
</comment>
<feature type="binding site" evidence="14">
    <location>
        <position position="459"/>
    </location>
    <ligand>
        <name>[4Fe-4S] cluster</name>
        <dbReference type="ChEBI" id="CHEBI:49883"/>
    </ligand>
</feature>
<evidence type="ECO:0000259" key="21">
    <source>
        <dbReference type="Pfam" id="PF20922"/>
    </source>
</evidence>
<evidence type="ECO:0000259" key="19">
    <source>
        <dbReference type="Pfam" id="PF10396"/>
    </source>
</evidence>
<dbReference type="InterPro" id="IPR031168">
    <property type="entry name" value="G_TrmE"/>
</dbReference>
<comment type="function">
    <text evidence="14">Component of the cytosolic iron-sulfur (Fe-S) protein assembly (CIA) machinery. Required for the maturation of extramitochondrial Fe-S proteins. Part of an electron transfer chain functioning in an early step of cytosolic Fe-S biogenesis, facilitating the de novo assembly of a [4Fe-4S] cluster on the cytosolic Fe-S scaffold complex. Electrons are transferred from NADPH via a FAD- and FMN-containing diflavin oxidoreductase. Together with the diflavin oxidoreductase, also required for the assembly of the diferric tyrosyl radical cofactor of ribonucleotide reductase (RNR), probably by providing electrons for reduction during radical cofactor maturation in the catalytic small subunit.</text>
</comment>
<keyword evidence="11 14" id="KW-0411">Iron-sulfur</keyword>
<feature type="compositionally biased region" description="Polar residues" evidence="16">
    <location>
        <begin position="60"/>
        <end position="73"/>
    </location>
</feature>
<dbReference type="GO" id="GO:0005758">
    <property type="term" value="C:mitochondrial intermembrane space"/>
    <property type="evidence" value="ECO:0007669"/>
    <property type="project" value="UniProtKB-SubCell"/>
</dbReference>
<dbReference type="HAMAP" id="MF_03115">
    <property type="entry name" value="Anamorsin"/>
    <property type="match status" value="1"/>
</dbReference>
<feature type="region of interest" description="Disordered" evidence="16">
    <location>
        <begin position="49"/>
        <end position="73"/>
    </location>
</feature>
<comment type="domain">
    <text evidence="14">The twin Cx2C motifs are involved in the recognition by the mitochondrial MIA40-ERV1 disulfide relay system. The formation of 2 disulfide bonds in the Cx2C motifs through dithiol/disulfide exchange reactions effectively traps the protein in the mitochondrial intermembrane space.</text>
</comment>
<keyword evidence="12 14" id="KW-0496">Mitochondrion</keyword>
<dbReference type="InterPro" id="IPR025867">
    <property type="entry name" value="MnmE_helical"/>
</dbReference>
<dbReference type="CDD" id="cd14858">
    <property type="entry name" value="TrmE_N"/>
    <property type="match status" value="1"/>
</dbReference>
<feature type="short sequence motif" description="Cx2C motif 2" evidence="14">
    <location>
        <begin position="456"/>
        <end position="459"/>
    </location>
</feature>
<dbReference type="GO" id="GO:0016226">
    <property type="term" value="P:iron-sulfur cluster assembly"/>
    <property type="evidence" value="ECO:0007669"/>
    <property type="project" value="UniProtKB-UniRule"/>
</dbReference>
<dbReference type="PANTHER" id="PTHR42714">
    <property type="entry name" value="TRNA MODIFICATION GTPASE GTPBP3"/>
    <property type="match status" value="1"/>
</dbReference>
<feature type="domain" description="MnmE helical" evidence="20">
    <location>
        <begin position="615"/>
        <end position="969"/>
    </location>
</feature>
<evidence type="ECO:0000259" key="20">
    <source>
        <dbReference type="Pfam" id="PF12631"/>
    </source>
</evidence>
<proteinExistence type="inferred from homology"/>
<evidence type="ECO:0000256" key="12">
    <source>
        <dbReference type="ARBA" id="ARBA00023128"/>
    </source>
</evidence>
<feature type="domain" description="Anamorsin C-terminal" evidence="18">
    <location>
        <begin position="440"/>
        <end position="473"/>
    </location>
</feature>
<evidence type="ECO:0000313" key="23">
    <source>
        <dbReference type="Proteomes" id="UP000678499"/>
    </source>
</evidence>
<dbReference type="NCBIfam" id="TIGR00450">
    <property type="entry name" value="mnmE_trmE_thdF"/>
    <property type="match status" value="1"/>
</dbReference>
<dbReference type="InterPro" id="IPR027417">
    <property type="entry name" value="P-loop_NTPase"/>
</dbReference>
<comment type="cofactor">
    <cofactor evidence="14">
        <name>[2Fe-2S] cluster</name>
        <dbReference type="ChEBI" id="CHEBI:190135"/>
    </cofactor>
</comment>
<dbReference type="InterPro" id="IPR046408">
    <property type="entry name" value="CIAPIN1"/>
</dbReference>
<dbReference type="AlphaFoldDB" id="A0A7R9BF75"/>
<dbReference type="InterPro" id="IPR049011">
    <property type="entry name" value="Anamorsin_N_metazoan"/>
</dbReference>
<dbReference type="PRINTS" id="PR00326">
    <property type="entry name" value="GTP1OBG"/>
</dbReference>
<dbReference type="Proteomes" id="UP000678499">
    <property type="component" value="Unassembled WGS sequence"/>
</dbReference>
<evidence type="ECO:0000256" key="1">
    <source>
        <dbReference type="ARBA" id="ARBA00001966"/>
    </source>
</evidence>
<dbReference type="Gene3D" id="3.40.50.150">
    <property type="entry name" value="Vaccinia Virus protein VP39"/>
    <property type="match status" value="1"/>
</dbReference>
<keyword evidence="4 14" id="KW-0004">4Fe-4S</keyword>